<dbReference type="Pfam" id="PF09723">
    <property type="entry name" value="Zn_ribbon_8"/>
    <property type="match status" value="1"/>
</dbReference>
<keyword evidence="3" id="KW-1185">Reference proteome</keyword>
<evidence type="ECO:0000259" key="1">
    <source>
        <dbReference type="SMART" id="SM00834"/>
    </source>
</evidence>
<evidence type="ECO:0000313" key="2">
    <source>
        <dbReference type="EMBL" id="BCL60992.1"/>
    </source>
</evidence>
<reference evidence="2" key="1">
    <citation type="submission" date="2020-09" db="EMBL/GenBank/DDBJ databases">
        <title>Desulfogranum mesoprofundum gen. nov., sp. nov., a novel mesophilic, sulfate-reducing chemolithoautotroph isolated from a deep-sea hydrothermal vent chimney in the Suiyo Seamount.</title>
        <authorList>
            <person name="Hashimoto Y."/>
            <person name="Nakagawa S."/>
        </authorList>
    </citation>
    <scope>NUCLEOTIDE SEQUENCE</scope>
    <source>
        <strain evidence="2">KT2</strain>
    </source>
</reference>
<dbReference type="RefSeq" id="WP_228857063.1">
    <property type="nucleotide sequence ID" value="NZ_AP024086.1"/>
</dbReference>
<dbReference type="Proteomes" id="UP000826725">
    <property type="component" value="Chromosome"/>
</dbReference>
<dbReference type="KEGG" id="dbk:DGMP_16850"/>
<accession>A0A8D5FW39</accession>
<protein>
    <submittedName>
        <fullName evidence="2">Cytochrome c</fullName>
    </submittedName>
</protein>
<sequence length="162" mass="18423">MPIYEFFCESCNVIFSFFSAKVNTEKVPACPQCGREKLSKQISTFATIGKAEKNELNMADGFDESKMEQAFESLMKESENINEDDPRQMASLMRSFTSQTGIKLGDTMEEAIARMESGEDPENVEKDLGHLLEGENFSFDLAKGSVRRRREKPGYDEKLYEL</sequence>
<name>A0A8D5FW39_9BACT</name>
<dbReference type="SMART" id="SM00834">
    <property type="entry name" value="CxxC_CXXC_SSSS"/>
    <property type="match status" value="1"/>
</dbReference>
<dbReference type="EMBL" id="AP024086">
    <property type="protein sequence ID" value="BCL60992.1"/>
    <property type="molecule type" value="Genomic_DNA"/>
</dbReference>
<dbReference type="PANTHER" id="PTHR34404">
    <property type="entry name" value="REGULATORY PROTEIN, FMDB FAMILY"/>
    <property type="match status" value="1"/>
</dbReference>
<proteinExistence type="predicted"/>
<dbReference type="PANTHER" id="PTHR34404:SF3">
    <property type="entry name" value="REGULATORY PROTEIN, FMDB FAMILY"/>
    <property type="match status" value="1"/>
</dbReference>
<evidence type="ECO:0000313" key="3">
    <source>
        <dbReference type="Proteomes" id="UP000826725"/>
    </source>
</evidence>
<feature type="domain" description="Putative regulatory protein FmdB zinc ribbon" evidence="1">
    <location>
        <begin position="1"/>
        <end position="43"/>
    </location>
</feature>
<dbReference type="NCBIfam" id="TIGR02605">
    <property type="entry name" value="CxxC_CxxC_SSSS"/>
    <property type="match status" value="1"/>
</dbReference>
<gene>
    <name evidence="2" type="ORF">DGMP_16850</name>
</gene>
<organism evidence="2 3">
    <name type="scientific">Desulfomarina profundi</name>
    <dbReference type="NCBI Taxonomy" id="2772557"/>
    <lineage>
        <taxon>Bacteria</taxon>
        <taxon>Pseudomonadati</taxon>
        <taxon>Thermodesulfobacteriota</taxon>
        <taxon>Desulfobulbia</taxon>
        <taxon>Desulfobulbales</taxon>
        <taxon>Desulfobulbaceae</taxon>
        <taxon>Desulfomarina</taxon>
    </lineage>
</organism>
<dbReference type="AlphaFoldDB" id="A0A8D5FW39"/>
<dbReference type="InterPro" id="IPR013429">
    <property type="entry name" value="Regulatory_FmdB_Zinc_ribbon"/>
</dbReference>